<dbReference type="GeneID" id="105359710"/>
<evidence type="ECO:0000256" key="1">
    <source>
        <dbReference type="ARBA" id="ARBA00004141"/>
    </source>
</evidence>
<comment type="similarity">
    <text evidence="2">Belongs to the SLC12A transporter family.</text>
</comment>
<feature type="transmembrane region" description="Helical" evidence="8">
    <location>
        <begin position="148"/>
        <end position="172"/>
    </location>
</feature>
<evidence type="ECO:0000256" key="8">
    <source>
        <dbReference type="SAM" id="Phobius"/>
    </source>
</evidence>
<dbReference type="InterPro" id="IPR004842">
    <property type="entry name" value="SLC12A_fam"/>
</dbReference>
<feature type="domain" description="SLC12A transporter C-terminal" evidence="10">
    <location>
        <begin position="577"/>
        <end position="664"/>
    </location>
</feature>
<evidence type="ECO:0000256" key="7">
    <source>
        <dbReference type="ARBA" id="ARBA00023136"/>
    </source>
</evidence>
<evidence type="ECO:0000256" key="6">
    <source>
        <dbReference type="ARBA" id="ARBA00022989"/>
    </source>
</evidence>
<dbReference type="PANTHER" id="PTHR11827:SF72">
    <property type="entry name" value="GH08340P"/>
    <property type="match status" value="1"/>
</dbReference>
<keyword evidence="7 8" id="KW-0472">Membrane</keyword>
<dbReference type="GO" id="GO:0016020">
    <property type="term" value="C:membrane"/>
    <property type="evidence" value="ECO:0007669"/>
    <property type="project" value="UniProtKB-SubCell"/>
</dbReference>
<evidence type="ECO:0000259" key="9">
    <source>
        <dbReference type="Pfam" id="PF00324"/>
    </source>
</evidence>
<protein>
    <recommendedName>
        <fullName evidence="3">Solute carrier family 12 member 9</fullName>
    </recommendedName>
</protein>
<gene>
    <name evidence="12" type="primary">LOC105359710</name>
</gene>
<reference evidence="12" key="1">
    <citation type="submission" date="2025-08" db="UniProtKB">
        <authorList>
            <consortium name="RefSeq"/>
        </authorList>
    </citation>
    <scope>IDENTIFICATION</scope>
</reference>
<evidence type="ECO:0000259" key="10">
    <source>
        <dbReference type="Pfam" id="PF03522"/>
    </source>
</evidence>
<keyword evidence="4" id="KW-0813">Transport</keyword>
<dbReference type="GO" id="GO:0055064">
    <property type="term" value="P:chloride ion homeostasis"/>
    <property type="evidence" value="ECO:0007669"/>
    <property type="project" value="TreeGrafter"/>
</dbReference>
<feature type="transmembrane region" description="Helical" evidence="8">
    <location>
        <begin position="221"/>
        <end position="241"/>
    </location>
</feature>
<feature type="transmembrane region" description="Helical" evidence="8">
    <location>
        <begin position="296"/>
        <end position="314"/>
    </location>
</feature>
<dbReference type="GO" id="GO:0015379">
    <property type="term" value="F:potassium:chloride symporter activity"/>
    <property type="evidence" value="ECO:0007669"/>
    <property type="project" value="TreeGrafter"/>
</dbReference>
<dbReference type="AlphaFoldDB" id="A0AAJ6VLI4"/>
<dbReference type="Proteomes" id="UP000695007">
    <property type="component" value="Unplaced"/>
</dbReference>
<feature type="transmembrane region" description="Helical" evidence="8">
    <location>
        <begin position="370"/>
        <end position="393"/>
    </location>
</feature>
<dbReference type="InterPro" id="IPR018491">
    <property type="entry name" value="SLC12_C"/>
</dbReference>
<evidence type="ECO:0000256" key="4">
    <source>
        <dbReference type="ARBA" id="ARBA00022448"/>
    </source>
</evidence>
<feature type="transmembrane region" description="Helical" evidence="8">
    <location>
        <begin position="449"/>
        <end position="468"/>
    </location>
</feature>
<feature type="transmembrane region" description="Helical" evidence="8">
    <location>
        <begin position="505"/>
        <end position="524"/>
    </location>
</feature>
<feature type="domain" description="Amino acid permease/ SLC12A" evidence="9">
    <location>
        <begin position="76"/>
        <end position="566"/>
    </location>
</feature>
<evidence type="ECO:0000256" key="3">
    <source>
        <dbReference type="ARBA" id="ARBA00019359"/>
    </source>
</evidence>
<dbReference type="FunFam" id="1.20.1740.10:FF:000013">
    <property type="entry name" value="Solute carrier family 12 member"/>
    <property type="match status" value="1"/>
</dbReference>
<feature type="transmembrane region" description="Helical" evidence="8">
    <location>
        <begin position="480"/>
        <end position="499"/>
    </location>
</feature>
<dbReference type="GO" id="GO:0006884">
    <property type="term" value="P:cell volume homeostasis"/>
    <property type="evidence" value="ECO:0007669"/>
    <property type="project" value="TreeGrafter"/>
</dbReference>
<feature type="transmembrane region" description="Helical" evidence="8">
    <location>
        <begin position="65"/>
        <end position="86"/>
    </location>
</feature>
<dbReference type="RefSeq" id="XP_011494661.1">
    <property type="nucleotide sequence ID" value="XM_011496359.1"/>
</dbReference>
<dbReference type="Pfam" id="PF00324">
    <property type="entry name" value="AA_permease"/>
    <property type="match status" value="1"/>
</dbReference>
<dbReference type="Gene3D" id="1.20.1740.10">
    <property type="entry name" value="Amino acid/polyamine transporter I"/>
    <property type="match status" value="1"/>
</dbReference>
<evidence type="ECO:0000256" key="5">
    <source>
        <dbReference type="ARBA" id="ARBA00022692"/>
    </source>
</evidence>
<feature type="transmembrane region" description="Helical" evidence="8">
    <location>
        <begin position="192"/>
        <end position="214"/>
    </location>
</feature>
<accession>A0AAJ6VLI4</accession>
<evidence type="ECO:0000313" key="12">
    <source>
        <dbReference type="RefSeq" id="XP_011494661.1"/>
    </source>
</evidence>
<keyword evidence="11" id="KW-1185">Reference proteome</keyword>
<sequence>MIASEIGSTNNVEGIQLPGEKVPLIRNRGIFYRLSALLRFKNSLNDERDGYVEFSTLGTNSSRTLGTFAGVFSPVTLSMFSALVFIRMGYIVGNAGLLVTLIQFIIAYGILVFTVSSVCAISTNGAVEGGGAYFMISRTLGPEFGGSIGTLFFMANVVSSALCISGCAEGLIENFGPSGYLVGENEFIPDGRWWRFLYCSVLNTANLIVCLFGATMFAKTSVTILAIVCICLGSVFISFIVKGEMEVAIPDANTLVQNQTNHINGSYTGLSTSTLLENLYSNYSADYSSHGAVSDFASVFGVLFSGVTGIMAGANMSGELRNPGQNIPRGTLSAVSFTFICYILLSILTAATTSQFLLQNNFIYMMPINIWPPFVAVGILTATFSAGLSNLIGSSRVLEALAKDNVFGSMLNFILRATWKGNPIGAVLTSWTLVQIILLIGSLNTIAQINSVLFLLSYLATNLACLGLELASAPNFRPTFNYFTWHTATIGLLGTLIMMFVINSIYASSSIILCLVLVIVLHLFSPSKNAAWGSISQALIFHQVRKYLLMLDSRKNHVKFWRPQILLMIASPRSVCPLIDFINDLKKGGLYVIGHIKVGEFSGKVDPTIEEYPHWLSLVDHMKVKAFIELTVTKTVREGLHHLIRLSGMGAMKPNTIVLGFYDNEIPKDFFQTSLYSTTMFENVTTSTNDKVFPLRQPNVDKIIDELEYVGMCQDVLNMKKNLCLCRNFHILDKSQLTKNSNYKYIDVWPVNFFQPSDQDPFDTTSLFMLQLACIINMVPVWKNLHLRVFHCEIAKSSSSSLNISESHNSINEFPRVSNENKLKKLLNMLRISASITKITDWCEQIEELNNHCLLESNVENSFEASVDAIESPVNSISKTYILSVNKLIKDYCAQTAAIFIYLPAPPNFNKWNKDILQKQYLQLLTELTANLPPTILVHGVSAVTSTTL</sequence>
<proteinExistence type="inferred from homology"/>
<organism evidence="11 12">
    <name type="scientific">Ceratosolen solmsi marchali</name>
    <dbReference type="NCBI Taxonomy" id="326594"/>
    <lineage>
        <taxon>Eukaryota</taxon>
        <taxon>Metazoa</taxon>
        <taxon>Ecdysozoa</taxon>
        <taxon>Arthropoda</taxon>
        <taxon>Hexapoda</taxon>
        <taxon>Insecta</taxon>
        <taxon>Pterygota</taxon>
        <taxon>Neoptera</taxon>
        <taxon>Endopterygota</taxon>
        <taxon>Hymenoptera</taxon>
        <taxon>Apocrita</taxon>
        <taxon>Proctotrupomorpha</taxon>
        <taxon>Chalcidoidea</taxon>
        <taxon>Agaonidae</taxon>
        <taxon>Agaoninae</taxon>
        <taxon>Ceratosolen</taxon>
    </lineage>
</organism>
<dbReference type="KEGG" id="csol:105359710"/>
<evidence type="ECO:0000256" key="2">
    <source>
        <dbReference type="ARBA" id="ARBA00010593"/>
    </source>
</evidence>
<dbReference type="Pfam" id="PF03522">
    <property type="entry name" value="SLC12"/>
    <property type="match status" value="1"/>
</dbReference>
<comment type="subcellular location">
    <subcellularLocation>
        <location evidence="1">Membrane</location>
        <topology evidence="1">Multi-pass membrane protein</topology>
    </subcellularLocation>
</comment>
<feature type="transmembrane region" description="Helical" evidence="8">
    <location>
        <begin position="424"/>
        <end position="443"/>
    </location>
</feature>
<feature type="transmembrane region" description="Helical" evidence="8">
    <location>
        <begin position="98"/>
        <end position="127"/>
    </location>
</feature>
<evidence type="ECO:0000313" key="11">
    <source>
        <dbReference type="Proteomes" id="UP000695007"/>
    </source>
</evidence>
<name>A0AAJ6VLI4_9HYME</name>
<feature type="transmembrane region" description="Helical" evidence="8">
    <location>
        <begin position="335"/>
        <end position="358"/>
    </location>
</feature>
<dbReference type="GO" id="GO:0055075">
    <property type="term" value="P:potassium ion homeostasis"/>
    <property type="evidence" value="ECO:0007669"/>
    <property type="project" value="TreeGrafter"/>
</dbReference>
<dbReference type="InterPro" id="IPR004841">
    <property type="entry name" value="AA-permease/SLC12A_dom"/>
</dbReference>
<keyword evidence="5 8" id="KW-0812">Transmembrane</keyword>
<keyword evidence="6 8" id="KW-1133">Transmembrane helix</keyword>
<dbReference type="PANTHER" id="PTHR11827">
    <property type="entry name" value="SOLUTE CARRIER FAMILY 12, CATION COTRANSPORTERS"/>
    <property type="match status" value="1"/>
</dbReference>